<proteinExistence type="predicted"/>
<dbReference type="Proteomes" id="UP000307140">
    <property type="component" value="Unassembled WGS sequence"/>
</dbReference>
<comment type="caution">
    <text evidence="2">The sequence shown here is derived from an EMBL/GenBank/DDBJ whole genome shotgun (WGS) entry which is preliminary data.</text>
</comment>
<feature type="domain" description="HTH cro/C1-type" evidence="1">
    <location>
        <begin position="14"/>
        <end position="50"/>
    </location>
</feature>
<dbReference type="EMBL" id="VANR01000005">
    <property type="protein sequence ID" value="TMM29390.1"/>
    <property type="molecule type" value="Genomic_DNA"/>
</dbReference>
<gene>
    <name evidence="2" type="ORF">FDT66_09700</name>
</gene>
<reference evidence="2 3" key="1">
    <citation type="submission" date="2019-05" db="EMBL/GenBank/DDBJ databases">
        <title>Polaribacter aestuariivivens sp. nov., isolated from a tidal flat.</title>
        <authorList>
            <person name="Yoon J.-H."/>
        </authorList>
    </citation>
    <scope>NUCLEOTIDE SEQUENCE [LARGE SCALE GENOMIC DNA]</scope>
    <source>
        <strain evidence="2 3">DBTF-3</strain>
    </source>
</reference>
<dbReference type="InterPro" id="IPR001387">
    <property type="entry name" value="Cro/C1-type_HTH"/>
</dbReference>
<evidence type="ECO:0000313" key="2">
    <source>
        <dbReference type="EMBL" id="TMM29390.1"/>
    </source>
</evidence>
<name>A0A5S3N2D7_9FLAO</name>
<protein>
    <submittedName>
        <fullName evidence="2">Helix-turn-helix transcriptional regulator</fullName>
    </submittedName>
</protein>
<dbReference type="PROSITE" id="PS50943">
    <property type="entry name" value="HTH_CROC1"/>
    <property type="match status" value="1"/>
</dbReference>
<accession>A0A5S3N2D7</accession>
<dbReference type="CDD" id="cd00093">
    <property type="entry name" value="HTH_XRE"/>
    <property type="match status" value="1"/>
</dbReference>
<dbReference type="OrthoDB" id="1410291at2"/>
<dbReference type="Gene3D" id="1.10.260.40">
    <property type="entry name" value="lambda repressor-like DNA-binding domains"/>
    <property type="match status" value="1"/>
</dbReference>
<dbReference type="GO" id="GO:0003677">
    <property type="term" value="F:DNA binding"/>
    <property type="evidence" value="ECO:0007669"/>
    <property type="project" value="InterPro"/>
</dbReference>
<evidence type="ECO:0000259" key="1">
    <source>
        <dbReference type="PROSITE" id="PS50943"/>
    </source>
</evidence>
<dbReference type="AlphaFoldDB" id="A0A5S3N2D7"/>
<organism evidence="2 3">
    <name type="scientific">Polaribacter aestuariivivens</name>
    <dbReference type="NCBI Taxonomy" id="2304626"/>
    <lineage>
        <taxon>Bacteria</taxon>
        <taxon>Pseudomonadati</taxon>
        <taxon>Bacteroidota</taxon>
        <taxon>Flavobacteriia</taxon>
        <taxon>Flavobacteriales</taxon>
        <taxon>Flavobacteriaceae</taxon>
    </lineage>
</organism>
<evidence type="ECO:0000313" key="3">
    <source>
        <dbReference type="Proteomes" id="UP000307140"/>
    </source>
</evidence>
<keyword evidence="3" id="KW-1185">Reference proteome</keyword>
<sequence>MKKYNSLGALFSDYRKFYKISQNEFANEINVDLRTIQRWEKNLTLVKSEKEEDIVLVTLMPYQLIHNLNGAVPIPTYYDFNTRKYSLFQQSNELPKLSWFLDQIDLVSENIRTIDFDYDIKYLEQFIDTQKRDASYVNTDLIKKAIELLPELNFISVGKSGYYSGHCVVLPIKNTTYKKLRSKEISNKDLRPEHLINYQSEELPIFYRYDITGDSNETIFYIMGRFFRFFQNLNTAYLMCGYTERDDNYQLNKEVGLNVVWEDKELQNKLKLKYPPRFFEGDFKKFLSK</sequence>
<dbReference type="InterPro" id="IPR010982">
    <property type="entry name" value="Lambda_DNA-bd_dom_sf"/>
</dbReference>
<dbReference type="SUPFAM" id="SSF47413">
    <property type="entry name" value="lambda repressor-like DNA-binding domains"/>
    <property type="match status" value="1"/>
</dbReference>
<dbReference type="RefSeq" id="WP_138535993.1">
    <property type="nucleotide sequence ID" value="NZ_VANR01000005.1"/>
</dbReference>